<accession>A0A926NBF6</accession>
<gene>
    <name evidence="1" type="ORF">IC620_14150</name>
</gene>
<dbReference type="AlphaFoldDB" id="A0A926NBF6"/>
<reference evidence="1" key="1">
    <citation type="submission" date="2020-09" db="EMBL/GenBank/DDBJ databases">
        <title>A novel bacterium of genus Hazenella, isolated from South China Sea.</title>
        <authorList>
            <person name="Huang H."/>
            <person name="Mo K."/>
            <person name="Hu Y."/>
        </authorList>
    </citation>
    <scope>NUCLEOTIDE SEQUENCE</scope>
    <source>
        <strain evidence="1">IB182357</strain>
    </source>
</reference>
<proteinExistence type="predicted"/>
<evidence type="ECO:0000313" key="1">
    <source>
        <dbReference type="EMBL" id="MBD1373492.1"/>
    </source>
</evidence>
<protein>
    <submittedName>
        <fullName evidence="1">CRISPR-associated protein</fullName>
    </submittedName>
</protein>
<organism evidence="1 2">
    <name type="scientific">Polycladospora coralii</name>
    <dbReference type="NCBI Taxonomy" id="2771432"/>
    <lineage>
        <taxon>Bacteria</taxon>
        <taxon>Bacillati</taxon>
        <taxon>Bacillota</taxon>
        <taxon>Bacilli</taxon>
        <taxon>Bacillales</taxon>
        <taxon>Thermoactinomycetaceae</taxon>
        <taxon>Polycladospora</taxon>
    </lineage>
</organism>
<dbReference type="InterPro" id="IPR006482">
    <property type="entry name" value="Cas7_Csh2/Csh2"/>
</dbReference>
<keyword evidence="2" id="KW-1185">Reference proteome</keyword>
<dbReference type="NCBIfam" id="TIGR01595">
    <property type="entry name" value="cas_CT1132"/>
    <property type="match status" value="1"/>
</dbReference>
<dbReference type="RefSeq" id="WP_191142559.1">
    <property type="nucleotide sequence ID" value="NZ_JACXAH010000026.1"/>
</dbReference>
<dbReference type="Proteomes" id="UP000661691">
    <property type="component" value="Unassembled WGS sequence"/>
</dbReference>
<dbReference type="GO" id="GO:0043571">
    <property type="term" value="P:maintenance of CRISPR repeat elements"/>
    <property type="evidence" value="ECO:0007669"/>
    <property type="project" value="InterPro"/>
</dbReference>
<evidence type="ECO:0000313" key="2">
    <source>
        <dbReference type="Proteomes" id="UP000661691"/>
    </source>
</evidence>
<dbReference type="Pfam" id="PF05107">
    <property type="entry name" value="Cas_Cas7"/>
    <property type="match status" value="1"/>
</dbReference>
<sequence length="355" mass="41264">MTIQKNSDFLFIFEAQMTNPNGDPDQENKPRMDYETKTALISDARRKRDCRNFFKAKGLPIFVDTLEEQKVPMDKMLGHYRNKWLADEEKMAFLFEENPELKESWETLSEKSKKDTYFDIYEDKSFRKDKKLFSRFNNLFTTQLIQEALIDIRLFGSAMAVDDVSRTFTGPIQMTWGYSAHPVDLVKSNTITSIMSDEHSTFGKKHKLHYGLFMHSGTINKFNAQQTGMTEQDQELFRTSLIQGMLINQTDSKQGQTPLCYLEIQYTPAFDGFLGDLRRFIHIEYEEQKPIRSLADLTLEDGDLQKAIQYMKDAGYIDQVIAWFHPLLGMESRFNIPIDTVVDLWAPVELAGISR</sequence>
<name>A0A926NBF6_9BACL</name>
<comment type="caution">
    <text evidence="1">The sequence shown here is derived from an EMBL/GenBank/DDBJ whole genome shotgun (WGS) entry which is preliminary data.</text>
</comment>
<dbReference type="EMBL" id="JACXAH010000026">
    <property type="protein sequence ID" value="MBD1373492.1"/>
    <property type="molecule type" value="Genomic_DNA"/>
</dbReference>